<reference evidence="12 13" key="1">
    <citation type="submission" date="2024-05" db="EMBL/GenBank/DDBJ databases">
        <title>De novo assembly of an allotetraploid wild potato.</title>
        <authorList>
            <person name="Hosaka A.J."/>
        </authorList>
    </citation>
    <scope>NUCLEOTIDE SEQUENCE [LARGE SCALE GENOMIC DNA]</scope>
    <source>
        <tissue evidence="12">Young leaves</tissue>
    </source>
</reference>
<keyword evidence="3" id="KW-0808">Transferase</keyword>
<dbReference type="PROSITE" id="PS50089">
    <property type="entry name" value="ZF_RING_2"/>
    <property type="match status" value="1"/>
</dbReference>
<dbReference type="InterPro" id="IPR039976">
    <property type="entry name" value="WIT1/WIT2"/>
</dbReference>
<evidence type="ECO:0000256" key="5">
    <source>
        <dbReference type="ARBA" id="ARBA00022771"/>
    </source>
</evidence>
<evidence type="ECO:0000313" key="13">
    <source>
        <dbReference type="Proteomes" id="UP001627284"/>
    </source>
</evidence>
<dbReference type="Pfam" id="PF26581">
    <property type="entry name" value="WIT1_2_N"/>
    <property type="match status" value="1"/>
</dbReference>
<evidence type="ECO:0000256" key="8">
    <source>
        <dbReference type="PROSITE-ProRule" id="PRU00175"/>
    </source>
</evidence>
<dbReference type="Pfam" id="PF13639">
    <property type="entry name" value="zf-RING_2"/>
    <property type="match status" value="1"/>
</dbReference>
<evidence type="ECO:0000256" key="4">
    <source>
        <dbReference type="ARBA" id="ARBA00022723"/>
    </source>
</evidence>
<evidence type="ECO:0000256" key="10">
    <source>
        <dbReference type="SAM" id="MobiDB-lite"/>
    </source>
</evidence>
<evidence type="ECO:0000259" key="11">
    <source>
        <dbReference type="PROSITE" id="PS50089"/>
    </source>
</evidence>
<evidence type="ECO:0000256" key="6">
    <source>
        <dbReference type="ARBA" id="ARBA00022786"/>
    </source>
</evidence>
<evidence type="ECO:0000256" key="7">
    <source>
        <dbReference type="ARBA" id="ARBA00022833"/>
    </source>
</evidence>
<keyword evidence="9" id="KW-0175">Coiled coil</keyword>
<dbReference type="SUPFAM" id="SSF57850">
    <property type="entry name" value="RING/U-box"/>
    <property type="match status" value="1"/>
</dbReference>
<keyword evidence="5 8" id="KW-0863">Zinc-finger</keyword>
<feature type="region of interest" description="Disordered" evidence="10">
    <location>
        <begin position="592"/>
        <end position="613"/>
    </location>
</feature>
<comment type="catalytic activity">
    <reaction evidence="1">
        <text>S-ubiquitinyl-[E2 ubiquitin-conjugating enzyme]-L-cysteine + [acceptor protein]-L-lysine = [E2 ubiquitin-conjugating enzyme]-L-cysteine + N(6)-ubiquitinyl-[acceptor protein]-L-lysine.</text>
        <dbReference type="EC" id="2.3.2.27"/>
    </reaction>
</comment>
<protein>
    <recommendedName>
        <fullName evidence="2">RING-type E3 ubiquitin transferase</fullName>
        <ecNumber evidence="2">2.3.2.27</ecNumber>
    </recommendedName>
</protein>
<keyword evidence="7" id="KW-0862">Zinc</keyword>
<dbReference type="EMBL" id="JBJKTR010000014">
    <property type="protein sequence ID" value="KAL3344581.1"/>
    <property type="molecule type" value="Genomic_DNA"/>
</dbReference>
<comment type="caution">
    <text evidence="12">The sequence shown here is derived from an EMBL/GenBank/DDBJ whole genome shotgun (WGS) entry which is preliminary data.</text>
</comment>
<evidence type="ECO:0000256" key="9">
    <source>
        <dbReference type="SAM" id="Coils"/>
    </source>
</evidence>
<evidence type="ECO:0000256" key="2">
    <source>
        <dbReference type="ARBA" id="ARBA00012483"/>
    </source>
</evidence>
<dbReference type="FunFam" id="3.30.40.10:FF:000127">
    <property type="entry name" value="E3 ubiquitin-protein ligase RNF181"/>
    <property type="match status" value="1"/>
</dbReference>
<dbReference type="InterPro" id="IPR001841">
    <property type="entry name" value="Znf_RING"/>
</dbReference>
<keyword evidence="13" id="KW-1185">Reference proteome</keyword>
<feature type="coiled-coil region" evidence="9">
    <location>
        <begin position="564"/>
        <end position="591"/>
    </location>
</feature>
<evidence type="ECO:0000256" key="3">
    <source>
        <dbReference type="ARBA" id="ARBA00022679"/>
    </source>
</evidence>
<keyword evidence="4" id="KW-0479">Metal-binding</keyword>
<evidence type="ECO:0000256" key="1">
    <source>
        <dbReference type="ARBA" id="ARBA00000900"/>
    </source>
</evidence>
<feature type="compositionally biased region" description="Low complexity" evidence="10">
    <location>
        <begin position="783"/>
        <end position="805"/>
    </location>
</feature>
<feature type="coiled-coil region" evidence="9">
    <location>
        <begin position="347"/>
        <end position="433"/>
    </location>
</feature>
<organism evidence="12 13">
    <name type="scientific">Solanum stoloniferum</name>
    <dbReference type="NCBI Taxonomy" id="62892"/>
    <lineage>
        <taxon>Eukaryota</taxon>
        <taxon>Viridiplantae</taxon>
        <taxon>Streptophyta</taxon>
        <taxon>Embryophyta</taxon>
        <taxon>Tracheophyta</taxon>
        <taxon>Spermatophyta</taxon>
        <taxon>Magnoliopsida</taxon>
        <taxon>eudicotyledons</taxon>
        <taxon>Gunneridae</taxon>
        <taxon>Pentapetalae</taxon>
        <taxon>asterids</taxon>
        <taxon>lamiids</taxon>
        <taxon>Solanales</taxon>
        <taxon>Solanaceae</taxon>
        <taxon>Solanoideae</taxon>
        <taxon>Solaneae</taxon>
        <taxon>Solanum</taxon>
    </lineage>
</organism>
<dbReference type="GO" id="GO:0016567">
    <property type="term" value="P:protein ubiquitination"/>
    <property type="evidence" value="ECO:0007669"/>
    <property type="project" value="UniProtKB-ARBA"/>
</dbReference>
<dbReference type="SUPFAM" id="SSF57997">
    <property type="entry name" value="Tropomyosin"/>
    <property type="match status" value="1"/>
</dbReference>
<sequence length="1125" mass="126723">MTFCYLNSRVHRHVKKRVRLMDADTVNNASTSTEGVNTNEVEAESNTVDSLEVFSSNGNVMQEVGSVGEILTRLELDLACVSEKLVNLDLFVMHVETRESDFEAFASEKEGTSNDIVEKAMEFDLLSGVLDSEVTELGGLLSSVAIEIDNVRKVISSRGYVDEAFILIEEKLHDSEKSLKQSQDHLLELRVQCTNFHGIMLTSQGDQNWEDSEAADYFNGDALLTPKTKIKMQTVEQQRHILRMLEKSLARELDLEKKLTESRQVEEELEVRLQQEALYMEEEIEDASQKLFEGENAAEVLLGISKSLLGQLQMAHFNLNGTVQKESYLQSKLQEMEEHLKAKDNLLGKSESTSKELRDKVKSLEKRLEDSEFQLSNYTASAKKSQELESEILEMEDIINTLKEKNSEAERRIDTAETKCKILKEANVELDKELNFLKSSSSITSERINVLEKQLRDSELRLQHAVASAEASQEKQIMLYSTIKDMEDLIEDLKSKVSKAESLMESAEDKCIILSESNSDLNEELTFVRGRLACLKSSLCQAEEMKKATARDINFRSKLITDLILQLALERERLEKQIALLIMENKAQKKLFQQKDKVPSPAPPSDGKDTGESMLPKAELSAVTSPNECKEEIYKFSSITNEEENISGDFMSSESKETDSSTRLDASWDIDARQLNWNDEREFNLRVVCHPKSPKKILKPAKLDQRQLPFSLKFESSLCFFNSMAEVSGIHRFHLPQTIYATVADEDGDDDDEEYSYPFAFDLDSLSPPNHTLFIHSRDFNYSPNSEPEPSSLDSDSGSDHSGLLADPDSFIVDDDQMNFVTDLFVTPDGNVSEDSGFDNGNRVVLEDVYGDFGSDFDGVLLPADSNGLDTGDGIRVVGIGLDSDSQEVELNAGDIDQLGVNGFWNCLRIDDERDVNDEFEWEEVNERGEDRDYLSSVIDGIEEISVSSDNSSSEGGNSNSHSVDEPVRNLEWEVLLAVNNIDRSLELDGNDDGIAHVNETDHDALFGQFLESEGTLKGSPPAAKSVVENLPLVVLKDEENKTACAVCKDEILVVEKVTELPCSHYYHWECIVPWLNIRNTCPVCRHELPTDDTDYERRKIGRRTRAGAQLISDFQVRYNFEIVP</sequence>
<evidence type="ECO:0000313" key="12">
    <source>
        <dbReference type="EMBL" id="KAL3344581.1"/>
    </source>
</evidence>
<dbReference type="SMART" id="SM00184">
    <property type="entry name" value="RING"/>
    <property type="match status" value="1"/>
</dbReference>
<keyword evidence="6" id="KW-0833">Ubl conjugation pathway</keyword>
<feature type="region of interest" description="Disordered" evidence="10">
    <location>
        <begin position="778"/>
        <end position="806"/>
    </location>
</feature>
<dbReference type="EC" id="2.3.2.27" evidence="2"/>
<name>A0ABD2SL83_9SOLN</name>
<dbReference type="InterPro" id="IPR058610">
    <property type="entry name" value="WIT1_2_N"/>
</dbReference>
<dbReference type="GO" id="GO:0061630">
    <property type="term" value="F:ubiquitin protein ligase activity"/>
    <property type="evidence" value="ECO:0007669"/>
    <property type="project" value="UniProtKB-EC"/>
</dbReference>
<dbReference type="PANTHER" id="PTHR35705:SF1">
    <property type="entry name" value="WPP DOMAIN-INTERACTING TAIL-ANCHORED PROTEIN 1"/>
    <property type="match status" value="1"/>
</dbReference>
<dbReference type="Gene3D" id="3.30.40.10">
    <property type="entry name" value="Zinc/RING finger domain, C3HC4 (zinc finger)"/>
    <property type="match status" value="1"/>
</dbReference>
<feature type="coiled-coil region" evidence="9">
    <location>
        <begin position="483"/>
        <end position="524"/>
    </location>
</feature>
<feature type="region of interest" description="Disordered" evidence="10">
    <location>
        <begin position="947"/>
        <end position="966"/>
    </location>
</feature>
<dbReference type="Gene3D" id="1.20.5.170">
    <property type="match status" value="1"/>
</dbReference>
<dbReference type="AlphaFoldDB" id="A0ABD2SL83"/>
<gene>
    <name evidence="12" type="ORF">AABB24_023830</name>
</gene>
<dbReference type="Proteomes" id="UP001627284">
    <property type="component" value="Unassembled WGS sequence"/>
</dbReference>
<dbReference type="GO" id="GO:0008270">
    <property type="term" value="F:zinc ion binding"/>
    <property type="evidence" value="ECO:0007669"/>
    <property type="project" value="UniProtKB-KW"/>
</dbReference>
<feature type="compositionally biased region" description="Low complexity" evidence="10">
    <location>
        <begin position="947"/>
        <end position="962"/>
    </location>
</feature>
<dbReference type="InterPro" id="IPR013083">
    <property type="entry name" value="Znf_RING/FYVE/PHD"/>
</dbReference>
<accession>A0ABD2SL83</accession>
<dbReference type="PANTHER" id="PTHR35705">
    <property type="entry name" value="WPP DOMAIN-INTERACTING TAIL-ANCHORED PROTEIN 1"/>
    <property type="match status" value="1"/>
</dbReference>
<proteinExistence type="predicted"/>
<feature type="domain" description="RING-type" evidence="11">
    <location>
        <begin position="1045"/>
        <end position="1086"/>
    </location>
</feature>